<evidence type="ECO:0000256" key="3">
    <source>
        <dbReference type="ARBA" id="ARBA00023295"/>
    </source>
</evidence>
<dbReference type="SUPFAM" id="SSF49344">
    <property type="entry name" value="CBD9-like"/>
    <property type="match status" value="1"/>
</dbReference>
<dbReference type="SUPFAM" id="SSF49785">
    <property type="entry name" value="Galactose-binding domain-like"/>
    <property type="match status" value="1"/>
</dbReference>
<dbReference type="Gene3D" id="2.60.40.1190">
    <property type="match status" value="1"/>
</dbReference>
<gene>
    <name evidence="7" type="ORF">GCM10023315_02130</name>
</gene>
<evidence type="ECO:0000313" key="7">
    <source>
        <dbReference type="EMBL" id="GAA4958225.1"/>
    </source>
</evidence>
<evidence type="ECO:0000259" key="4">
    <source>
        <dbReference type="Pfam" id="PF00703"/>
    </source>
</evidence>
<feature type="domain" description="Glycoside hydrolase family 2 immunoglobulin-like beta-sandwich" evidence="4">
    <location>
        <begin position="223"/>
        <end position="327"/>
    </location>
</feature>
<dbReference type="InterPro" id="IPR036156">
    <property type="entry name" value="Beta-gal/glucu_dom_sf"/>
</dbReference>
<accession>A0ABP9GZW1</accession>
<evidence type="ECO:0000313" key="8">
    <source>
        <dbReference type="Proteomes" id="UP001501692"/>
    </source>
</evidence>
<name>A0ABP9GZW1_9FLAO</name>
<keyword evidence="2" id="KW-0378">Hydrolase</keyword>
<dbReference type="InterPro" id="IPR008979">
    <property type="entry name" value="Galactose-bd-like_sf"/>
</dbReference>
<sequence>MKKLNQILFVVIVISVEVLFAQSADYHIKRLVGNQNLEWLNTISDKLPVYNVEFIKRQAPGFNQADAHARTQMVLNKPWTFFKNQEKHIKNTPELVSVPHAFDKGRAYHSAWYCSKYNVDKQKNKRYFLMLSRVDLISGVYINGKKVGSHIGSYTPFEFDVTNHIEKGENTIAIFVYDKSGAVDGNRLITQVGPNYMKVDENRFKHPGGIDDVPILEERSPQYIQDIFVKTSTRLNEIEVEFEINRELNSNKQKVSFEVFKWPNGEKVDLKIPDVELGSIKNGVNSIKTKWKNPEPWSPDHPNLYVLKTTLKTNSGIDVIETRFGFREFWIEGKTFMLNGVPTKLRGESHYHLFRSGVDFHREVFKMHKELFESNACRVHAFMPHPDIFLGADEAGVLIVNQSAVWSVNGQLYARGGDELLDNLEREYEAWVKRDRNSPSVVIWDIENEMLRFDFDLHLPWISKLPDFVKKHDDTRPINLSGAGWFSPNQDMVSLHMQDHYARIMNDWKTKDNRPLITGEFWVGARADQRLPSAPEITSVHERYVEEAAAYERNILEMRYFGISGFMPFRISILGLKQRPHSAEGYEFTAPNNLEKEKRQNDVIIKLRHALQPVTTFFWPREKYCDANQPFQRELVICNDSETKDQFEVEWKWEGHEGKKQLLDIVPGEQRKIKIKAIAPKSATSIIALLKKKEKILSADTISIHPIQQKKTKSTQSIRVFDDAELANKLLAAGYKATTNKIIPNAKEKVLWVIPEHASNRALEALKGDILNYLNEGGNILCLKQEQVPTWFPIKFQFWSANLVHLHSYAAMGWEGLNKDLRYAKFATVLAPKHPVFEGITNTSLHLWNTFDGRVADDAYSRPSSIDKYESGNWRPLAASAKNTQMSLAEIFYGKGTLLACQLHVIDNLENPQAKRLFDNVLSYLANKEAKQLDGEVVLEGSISPEMISRITGANNQNLMGHQDTKYMFAFEGANQENIKKWAEKGGTVVLFSSKIAKGFRDIEVSPVKEDVNYMATKINNHPLLEGISSGNFKSTITDGYFKGIPKNAKVLLQGFESDMGLWRIKEAGPVMISIPYKKGEIILSTINVDEKSSNASKEFLRQLLSNINVPIVYKELGPEITTIKKTVPIKVDGILDEWLDDMEDRFVSQYVHAQPVYLTSQQKVEGPTAYDLKLSGINYFLWNKEALHIAGVVFSEEKTAMSGIRYGAEKAYAQQIRFNDDVIDVVFKKGKLSITVNGQTNDVIAFENSQLDSKYMTDATSLQFSYINGGGEITTVPSLVGETFEVKIPWEQLNSKPNKKKLKVMLNLSSKSTTLQQPITGNKADKASWLDFKLDYNDK</sequence>
<dbReference type="SUPFAM" id="SSF51445">
    <property type="entry name" value="(Trans)glycosidases"/>
    <property type="match status" value="1"/>
</dbReference>
<reference evidence="8" key="1">
    <citation type="journal article" date="2019" name="Int. J. Syst. Evol. Microbiol.">
        <title>The Global Catalogue of Microorganisms (GCM) 10K type strain sequencing project: providing services to taxonomists for standard genome sequencing and annotation.</title>
        <authorList>
            <consortium name="The Broad Institute Genomics Platform"/>
            <consortium name="The Broad Institute Genome Sequencing Center for Infectious Disease"/>
            <person name="Wu L."/>
            <person name="Ma J."/>
        </authorList>
    </citation>
    <scope>NUCLEOTIDE SEQUENCE [LARGE SCALE GENOMIC DNA]</scope>
    <source>
        <strain evidence="8">JCM 18287</strain>
    </source>
</reference>
<evidence type="ECO:0000259" key="6">
    <source>
        <dbReference type="Pfam" id="PF02837"/>
    </source>
</evidence>
<dbReference type="Gene3D" id="2.60.40.10">
    <property type="entry name" value="Immunoglobulins"/>
    <property type="match status" value="1"/>
</dbReference>
<organism evidence="7 8">
    <name type="scientific">Algibacter aquimarinus</name>
    <dbReference type="NCBI Taxonomy" id="1136748"/>
    <lineage>
        <taxon>Bacteria</taxon>
        <taxon>Pseudomonadati</taxon>
        <taxon>Bacteroidota</taxon>
        <taxon>Flavobacteriia</taxon>
        <taxon>Flavobacteriales</taxon>
        <taxon>Flavobacteriaceae</taxon>
        <taxon>Algibacter</taxon>
    </lineage>
</organism>
<keyword evidence="3" id="KW-0326">Glycosidase</keyword>
<dbReference type="InterPro" id="IPR006104">
    <property type="entry name" value="Glyco_hydro_2_N"/>
</dbReference>
<comment type="caution">
    <text evidence="7">The sequence shown here is derived from an EMBL/GenBank/DDBJ whole genome shotgun (WGS) entry which is preliminary data.</text>
</comment>
<dbReference type="InterPro" id="IPR006102">
    <property type="entry name" value="Ig-like_GH2"/>
</dbReference>
<evidence type="ECO:0008006" key="9">
    <source>
        <dbReference type="Google" id="ProtNLM"/>
    </source>
</evidence>
<dbReference type="Gene3D" id="2.60.120.260">
    <property type="entry name" value="Galactose-binding domain-like"/>
    <property type="match status" value="1"/>
</dbReference>
<comment type="similarity">
    <text evidence="1">Belongs to the glycosyl hydrolase 2 family.</text>
</comment>
<dbReference type="InterPro" id="IPR013783">
    <property type="entry name" value="Ig-like_fold"/>
</dbReference>
<proteinExistence type="inferred from homology"/>
<dbReference type="InterPro" id="IPR051913">
    <property type="entry name" value="GH2_Domain-Containing"/>
</dbReference>
<dbReference type="Pfam" id="PF02836">
    <property type="entry name" value="Glyco_hydro_2_C"/>
    <property type="match status" value="1"/>
</dbReference>
<dbReference type="PANTHER" id="PTHR42732:SF1">
    <property type="entry name" value="BETA-MANNOSIDASE"/>
    <property type="match status" value="1"/>
</dbReference>
<dbReference type="SUPFAM" id="SSF49303">
    <property type="entry name" value="beta-Galactosidase/glucuronidase domain"/>
    <property type="match status" value="1"/>
</dbReference>
<evidence type="ECO:0000256" key="2">
    <source>
        <dbReference type="ARBA" id="ARBA00022801"/>
    </source>
</evidence>
<evidence type="ECO:0000259" key="5">
    <source>
        <dbReference type="Pfam" id="PF02836"/>
    </source>
</evidence>
<dbReference type="InterPro" id="IPR006103">
    <property type="entry name" value="Glyco_hydro_2_cat"/>
</dbReference>
<dbReference type="RefSeq" id="WP_345163473.1">
    <property type="nucleotide sequence ID" value="NZ_BAABJK010000002.1"/>
</dbReference>
<dbReference type="InterPro" id="IPR017853">
    <property type="entry name" value="GH"/>
</dbReference>
<dbReference type="Gene3D" id="3.20.20.80">
    <property type="entry name" value="Glycosidases"/>
    <property type="match status" value="1"/>
</dbReference>
<feature type="domain" description="Glycosyl hydrolases family 2 sugar binding" evidence="6">
    <location>
        <begin position="109"/>
        <end position="180"/>
    </location>
</feature>
<dbReference type="Pfam" id="PF00703">
    <property type="entry name" value="Glyco_hydro_2"/>
    <property type="match status" value="1"/>
</dbReference>
<feature type="domain" description="Glycoside hydrolase family 2 catalytic" evidence="5">
    <location>
        <begin position="328"/>
        <end position="523"/>
    </location>
</feature>
<dbReference type="Pfam" id="PF02837">
    <property type="entry name" value="Glyco_hydro_2_N"/>
    <property type="match status" value="1"/>
</dbReference>
<dbReference type="Proteomes" id="UP001501692">
    <property type="component" value="Unassembled WGS sequence"/>
</dbReference>
<dbReference type="PANTHER" id="PTHR42732">
    <property type="entry name" value="BETA-GALACTOSIDASE"/>
    <property type="match status" value="1"/>
</dbReference>
<evidence type="ECO:0000256" key="1">
    <source>
        <dbReference type="ARBA" id="ARBA00007401"/>
    </source>
</evidence>
<dbReference type="EMBL" id="BAABJK010000002">
    <property type="protein sequence ID" value="GAA4958225.1"/>
    <property type="molecule type" value="Genomic_DNA"/>
</dbReference>
<keyword evidence="8" id="KW-1185">Reference proteome</keyword>
<protein>
    <recommendedName>
        <fullName evidence="9">Beta-galactosidase</fullName>
    </recommendedName>
</protein>